<dbReference type="PANTHER" id="PTHR38593">
    <property type="entry name" value="BLR2558 PROTEIN"/>
    <property type="match status" value="1"/>
</dbReference>
<dbReference type="InterPro" id="IPR025419">
    <property type="entry name" value="DUF4142"/>
</dbReference>
<keyword evidence="3" id="KW-1185">Reference proteome</keyword>
<organism evidence="2 3">
    <name type="scientific">Rhodovastum atsumiense</name>
    <dbReference type="NCBI Taxonomy" id="504468"/>
    <lineage>
        <taxon>Bacteria</taxon>
        <taxon>Pseudomonadati</taxon>
        <taxon>Pseudomonadota</taxon>
        <taxon>Alphaproteobacteria</taxon>
        <taxon>Acetobacterales</taxon>
        <taxon>Acetobacteraceae</taxon>
        <taxon>Rhodovastum</taxon>
    </lineage>
</organism>
<dbReference type="AlphaFoldDB" id="A0A5M6ISN1"/>
<evidence type="ECO:0000313" key="3">
    <source>
        <dbReference type="Proteomes" id="UP000325255"/>
    </source>
</evidence>
<name>A0A5M6ISN1_9PROT</name>
<evidence type="ECO:0000259" key="1">
    <source>
        <dbReference type="Pfam" id="PF13628"/>
    </source>
</evidence>
<dbReference type="PANTHER" id="PTHR38593:SF1">
    <property type="entry name" value="BLR2558 PROTEIN"/>
    <property type="match status" value="1"/>
</dbReference>
<dbReference type="Proteomes" id="UP000325255">
    <property type="component" value="Unassembled WGS sequence"/>
</dbReference>
<protein>
    <submittedName>
        <fullName evidence="2">DUF4142 domain-containing protein</fullName>
    </submittedName>
</protein>
<comment type="caution">
    <text evidence="2">The sequence shown here is derived from an EMBL/GenBank/DDBJ whole genome shotgun (WGS) entry which is preliminary data.</text>
</comment>
<accession>A0A5M6ISN1</accession>
<gene>
    <name evidence="2" type="ORF">F1189_15395</name>
</gene>
<dbReference type="Pfam" id="PF13628">
    <property type="entry name" value="DUF4142"/>
    <property type="match status" value="1"/>
</dbReference>
<dbReference type="EMBL" id="VWPK01000022">
    <property type="protein sequence ID" value="KAA5611330.1"/>
    <property type="molecule type" value="Genomic_DNA"/>
</dbReference>
<evidence type="ECO:0000313" key="2">
    <source>
        <dbReference type="EMBL" id="KAA5611330.1"/>
    </source>
</evidence>
<reference evidence="2 3" key="1">
    <citation type="submission" date="2019-09" db="EMBL/GenBank/DDBJ databases">
        <title>Genome sequence of Rhodovastum atsumiense, a diverse member of the Acetobacteraceae family of non-sulfur purple photosynthetic bacteria.</title>
        <authorList>
            <person name="Meyer T."/>
            <person name="Kyndt J."/>
        </authorList>
    </citation>
    <scope>NUCLEOTIDE SEQUENCE [LARGE SCALE GENOMIC DNA]</scope>
    <source>
        <strain evidence="2 3">DSM 21279</strain>
    </source>
</reference>
<sequence length="211" mass="22915">MSASCSAARRPASIATRASPTGCRTWPACRAGSSAMPASLQRRPLLAAALALSAAAPGIAMPAEVPPRPLDPGRFLVFACSSAHFQQRAATLAATRDVRPEVKQFAQGMADFRRPQLEQLRALAQQRGVRIGSEEEFEHKVVLENLEPLDYLALTRRYTEVQIQALEQEIRGYEEAAKGPDEGLKTLAAGTLPQLHPRLDAARRLQEAVKP</sequence>
<feature type="domain" description="DUF4142" evidence="1">
    <location>
        <begin position="75"/>
        <end position="205"/>
    </location>
</feature>
<dbReference type="OrthoDB" id="7994844at2"/>
<proteinExistence type="predicted"/>